<feature type="domain" description="ABC3 transporter permease C-terminal" evidence="7">
    <location>
        <begin position="65"/>
        <end position="178"/>
    </location>
</feature>
<organism evidence="8 9">
    <name type="scientific">Alkalibaculum sporogenes</name>
    <dbReference type="NCBI Taxonomy" id="2655001"/>
    <lineage>
        <taxon>Bacteria</taxon>
        <taxon>Bacillati</taxon>
        <taxon>Bacillota</taxon>
        <taxon>Clostridia</taxon>
        <taxon>Eubacteriales</taxon>
        <taxon>Eubacteriaceae</taxon>
        <taxon>Alkalibaculum</taxon>
    </lineage>
</organism>
<keyword evidence="9" id="KW-1185">Reference proteome</keyword>
<protein>
    <submittedName>
        <fullName evidence="8">FtsX-like permease family protein</fullName>
    </submittedName>
</protein>
<feature type="transmembrane region" description="Helical" evidence="6">
    <location>
        <begin position="592"/>
        <end position="614"/>
    </location>
</feature>
<evidence type="ECO:0000313" key="9">
    <source>
        <dbReference type="Proteomes" id="UP000440004"/>
    </source>
</evidence>
<keyword evidence="3 6" id="KW-0812">Transmembrane</keyword>
<dbReference type="InterPro" id="IPR052536">
    <property type="entry name" value="ABC-4_Integral_Memb_Prot"/>
</dbReference>
<evidence type="ECO:0000256" key="4">
    <source>
        <dbReference type="ARBA" id="ARBA00022989"/>
    </source>
</evidence>
<evidence type="ECO:0000256" key="1">
    <source>
        <dbReference type="ARBA" id="ARBA00004651"/>
    </source>
</evidence>
<proteinExistence type="inferred from homology"/>
<keyword evidence="5 6" id="KW-0472">Membrane</keyword>
<evidence type="ECO:0000259" key="7">
    <source>
        <dbReference type="Pfam" id="PF02687"/>
    </source>
</evidence>
<comment type="caution">
    <text evidence="8">The sequence shown here is derived from an EMBL/GenBank/DDBJ whole genome shotgun (WGS) entry which is preliminary data.</text>
</comment>
<feature type="transmembrane region" description="Helical" evidence="6">
    <location>
        <begin position="21"/>
        <end position="38"/>
    </location>
</feature>
<dbReference type="PANTHER" id="PTHR46795:SF3">
    <property type="entry name" value="ABC TRANSPORTER PERMEASE"/>
    <property type="match status" value="1"/>
</dbReference>
<evidence type="ECO:0000256" key="6">
    <source>
        <dbReference type="PIRNR" id="PIRNR018968"/>
    </source>
</evidence>
<feature type="transmembrane region" description="Helical" evidence="6">
    <location>
        <begin position="149"/>
        <end position="172"/>
    </location>
</feature>
<keyword evidence="6" id="KW-0813">Transport</keyword>
<name>A0A6A7KDC1_9FIRM</name>
<dbReference type="GO" id="GO:0055085">
    <property type="term" value="P:transmembrane transport"/>
    <property type="evidence" value="ECO:0007669"/>
    <property type="project" value="UniProtKB-UniRule"/>
</dbReference>
<dbReference type="Pfam" id="PF02687">
    <property type="entry name" value="FtsX"/>
    <property type="match status" value="1"/>
</dbReference>
<dbReference type="PIRSF" id="PIRSF018968">
    <property type="entry name" value="ABC_permease_BceB"/>
    <property type="match status" value="1"/>
</dbReference>
<dbReference type="Proteomes" id="UP000440004">
    <property type="component" value="Unassembled WGS sequence"/>
</dbReference>
<sequence length="660" mass="74782">MNKLFYAKLAFSNLKKQRSIYLPYILTSILSISMFYIMNFISANNGIDEIPGGDSMRSILILGTYIIGIFSTIFLFYTNSFLIKRRKKEIGLYNILGMEKKHIGKMMFYETIIVVTTSLIAGLFVGILLSKLMFMLLLKILHFSVPMGFTVSIPSLIITGILFLCIFFITLLSNLRQIHVANPIELLRGGNEGEKEPKTKWLLAIIGIGTLGAGYYIALKTDNPLSALTLFFVAVVLVMIGTYALFSAGSIALLKALKKNKTFYYKTKNFTAVSGMIYRMKQNAVGLANICILSTAVLVIISTTVSLYMGMEDVLGNRFPSDVLITVRDPADEMTDRIVEMTKETTKEYGMEVQNFYDYHYLAFAASKDGASFFTDYEQSNSTNGNVSQLYFITVEEYNRSQKSAFTVGDDEVMVYSYRGKYQENEFKIFDKKYRVRAHLQDFEAGGLNSAMITDSYYIIVKDKAVVEELYEKALSVYGENMSDPVYYIGFDLEGSDEEIIACAGAIQDKIRVDYPNAYLENKQESTESFYSIYGGFLFIGIFLGTLFIMATVLIIYYKQISEGYDDKERFEIMQKVGMTKQEVKSAIRSQIITVFSLPIIMAVVHIAFAFKMITKLLQVLNLTNVMLFFYCTVATIIIFAIIYVIVYGLTAKVYYRIVK</sequence>
<dbReference type="GO" id="GO:0005886">
    <property type="term" value="C:plasma membrane"/>
    <property type="evidence" value="ECO:0007669"/>
    <property type="project" value="UniProtKB-SubCell"/>
</dbReference>
<feature type="transmembrane region" description="Helical" evidence="6">
    <location>
        <begin position="108"/>
        <end position="129"/>
    </location>
</feature>
<keyword evidence="2 6" id="KW-1003">Cell membrane</keyword>
<feature type="transmembrane region" description="Helical" evidence="6">
    <location>
        <begin position="286"/>
        <end position="311"/>
    </location>
</feature>
<feature type="transmembrane region" description="Helical" evidence="6">
    <location>
        <begin position="58"/>
        <end position="78"/>
    </location>
</feature>
<reference evidence="8 9" key="1">
    <citation type="submission" date="2019-10" db="EMBL/GenBank/DDBJ databases">
        <title>Alkalibaculum tamaniensis sp.nov., a new alkaliphilic acetogen, isolated on methoxylated aromatics from a mud volcano.</title>
        <authorList>
            <person name="Khomyakova M.A."/>
            <person name="Merkel A.Y."/>
            <person name="Bonch-Osmolovskaya E.A."/>
            <person name="Slobodkin A.I."/>
        </authorList>
    </citation>
    <scope>NUCLEOTIDE SEQUENCE [LARGE SCALE GENOMIC DNA]</scope>
    <source>
        <strain evidence="8 9">M08DMB</strain>
    </source>
</reference>
<gene>
    <name evidence="8" type="ORF">GC105_15425</name>
</gene>
<feature type="transmembrane region" description="Helical" evidence="6">
    <location>
        <begin position="626"/>
        <end position="650"/>
    </location>
</feature>
<evidence type="ECO:0000256" key="2">
    <source>
        <dbReference type="ARBA" id="ARBA00022475"/>
    </source>
</evidence>
<keyword evidence="4 6" id="KW-1133">Transmembrane helix</keyword>
<dbReference type="PANTHER" id="PTHR46795">
    <property type="entry name" value="ABC TRANSPORTER PERMEASE-RELATED-RELATED"/>
    <property type="match status" value="1"/>
</dbReference>
<evidence type="ECO:0000313" key="8">
    <source>
        <dbReference type="EMBL" id="MPW27167.1"/>
    </source>
</evidence>
<feature type="transmembrane region" description="Helical" evidence="6">
    <location>
        <begin position="533"/>
        <end position="558"/>
    </location>
</feature>
<comment type="subcellular location">
    <subcellularLocation>
        <location evidence="1 6">Cell membrane</location>
        <topology evidence="1 6">Multi-pass membrane protein</topology>
    </subcellularLocation>
</comment>
<accession>A0A6A7KDC1</accession>
<dbReference type="InterPro" id="IPR027022">
    <property type="entry name" value="ABC_permease_BceB-typ"/>
</dbReference>
<dbReference type="InterPro" id="IPR003838">
    <property type="entry name" value="ABC3_permease_C"/>
</dbReference>
<evidence type="ECO:0000256" key="3">
    <source>
        <dbReference type="ARBA" id="ARBA00022692"/>
    </source>
</evidence>
<comment type="similarity">
    <text evidence="6">Belongs to the ABC-4 integral membrane protein family.</text>
</comment>
<dbReference type="EMBL" id="WHNX01000044">
    <property type="protein sequence ID" value="MPW27167.1"/>
    <property type="molecule type" value="Genomic_DNA"/>
</dbReference>
<feature type="transmembrane region" description="Helical" evidence="6">
    <location>
        <begin position="230"/>
        <end position="254"/>
    </location>
</feature>
<feature type="transmembrane region" description="Helical" evidence="6">
    <location>
        <begin position="201"/>
        <end position="218"/>
    </location>
</feature>
<dbReference type="AlphaFoldDB" id="A0A6A7KDC1"/>
<evidence type="ECO:0000256" key="5">
    <source>
        <dbReference type="ARBA" id="ARBA00023136"/>
    </source>
</evidence>